<organism evidence="1 2">
    <name type="scientific">Paenibacillus glacialis</name>
    <dbReference type="NCBI Taxonomy" id="494026"/>
    <lineage>
        <taxon>Bacteria</taxon>
        <taxon>Bacillati</taxon>
        <taxon>Bacillota</taxon>
        <taxon>Bacilli</taxon>
        <taxon>Bacillales</taxon>
        <taxon>Paenibacillaceae</taxon>
        <taxon>Paenibacillus</taxon>
    </lineage>
</organism>
<dbReference type="EMBL" id="LVJH01000050">
    <property type="protein sequence ID" value="OAB37777.1"/>
    <property type="molecule type" value="Genomic_DNA"/>
</dbReference>
<dbReference type="STRING" id="494026.PGLA_20610"/>
<reference evidence="1 2" key="1">
    <citation type="submission" date="2016-03" db="EMBL/GenBank/DDBJ databases">
        <title>Draft genome sequence of Paenibacillus glacialis DSM 22343.</title>
        <authorList>
            <person name="Shin S.-K."/>
            <person name="Yi H."/>
        </authorList>
    </citation>
    <scope>NUCLEOTIDE SEQUENCE [LARGE SCALE GENOMIC DNA]</scope>
    <source>
        <strain evidence="1 2">DSM 22343</strain>
    </source>
</reference>
<dbReference type="Proteomes" id="UP000076967">
    <property type="component" value="Unassembled WGS sequence"/>
</dbReference>
<keyword evidence="2" id="KW-1185">Reference proteome</keyword>
<proteinExistence type="predicted"/>
<evidence type="ECO:0000313" key="1">
    <source>
        <dbReference type="EMBL" id="OAB37777.1"/>
    </source>
</evidence>
<evidence type="ECO:0000313" key="2">
    <source>
        <dbReference type="Proteomes" id="UP000076967"/>
    </source>
</evidence>
<sequence>MEQAMQEGMRYELVGDKMRAALTMISIMNGSKRSGGKNNSSGFTDSSKSKIWFAWRYECAI</sequence>
<protein>
    <submittedName>
        <fullName evidence="1">Uncharacterized protein</fullName>
    </submittedName>
</protein>
<comment type="caution">
    <text evidence="1">The sequence shown here is derived from an EMBL/GenBank/DDBJ whole genome shotgun (WGS) entry which is preliminary data.</text>
</comment>
<gene>
    <name evidence="1" type="ORF">PGLA_20610</name>
</gene>
<name>A0A168H3E2_9BACL</name>
<accession>A0A168H3E2</accession>
<dbReference type="AlphaFoldDB" id="A0A168H3E2"/>